<dbReference type="AlphaFoldDB" id="A0AAV3ZSZ0"/>
<keyword evidence="2" id="KW-1133">Transmembrane helix</keyword>
<feature type="compositionally biased region" description="Acidic residues" evidence="1">
    <location>
        <begin position="492"/>
        <end position="513"/>
    </location>
</feature>
<keyword evidence="2" id="KW-0812">Transmembrane</keyword>
<feature type="compositionally biased region" description="Low complexity" evidence="1">
    <location>
        <begin position="459"/>
        <end position="475"/>
    </location>
</feature>
<feature type="region of interest" description="Disordered" evidence="1">
    <location>
        <begin position="363"/>
        <end position="562"/>
    </location>
</feature>
<comment type="caution">
    <text evidence="4">The sequence shown here is derived from an EMBL/GenBank/DDBJ whole genome shotgun (WGS) entry which is preliminary data.</text>
</comment>
<feature type="compositionally biased region" description="Polar residues" evidence="1">
    <location>
        <begin position="96"/>
        <end position="114"/>
    </location>
</feature>
<evidence type="ECO:0000313" key="5">
    <source>
        <dbReference type="Proteomes" id="UP000735302"/>
    </source>
</evidence>
<feature type="region of interest" description="Disordered" evidence="1">
    <location>
        <begin position="37"/>
        <end position="347"/>
    </location>
</feature>
<sequence>MITYSALGFLFLWGIITVNSMPPYETSEERSRIVLPKLSKEDFQNDEQAPIESQSDHSLSRANDGVNDMTENWLKSAEGATAIGPSSSEIWEDKSVSGSDLNQRNTGSQTSRQAADQMAYLQNGEQQQGDQIPQSYYSRSEETGSDRSQLNEDLGTKAGPRNQLPYDKALQTQFGLEQQQPQGSAGLQGQQSIYNKSLQNLFGQKRPTQYNQNQSNQVNVEQQSQYNQAQQNQVDAGQQSQYNQGQQNQLDAGQQSQYNQGQQNQLDAGQQSQYNKGQQNQLDAGQQSQNNQVQQNQLDAGQQSQYNQVQQNQLDAGQQSQYNQVQQNQLDAGQQSQYNQVQQNQLDARQQSQYNLGEQTQFDAGQQSPYNQGQQSQFEALQQPVYNQGQQNQFEALQQPVYNQGQQNQLVPELYRSGQREQAVDNEDSGPQQYDTIPQGENGNSPVSKDEELVNDSKQNQAQSVQASGSSQSKQEYSNQYEMDKGELGNTENEDKEEEEEEEHANLEEEDEKNLDVLPTQAENDQDPEEEEEDKDDWYDDPNTYNEEGKSYVYGDDNSQEDTFEAEKNGDIIDNDDLDEAENTYQADKDVFEEDVVDSEMVRKDKQPTAPSSMVLFYTWMIVAVLIMVLTISTYQTRCKGLRSQASKVLGHTEDHKRLLDHEFT</sequence>
<evidence type="ECO:0000256" key="1">
    <source>
        <dbReference type="SAM" id="MobiDB-lite"/>
    </source>
</evidence>
<feature type="signal peptide" evidence="3">
    <location>
        <begin position="1"/>
        <end position="20"/>
    </location>
</feature>
<feature type="compositionally biased region" description="Low complexity" evidence="1">
    <location>
        <begin position="209"/>
        <end position="345"/>
    </location>
</feature>
<reference evidence="4 5" key="1">
    <citation type="journal article" date="2021" name="Elife">
        <title>Chloroplast acquisition without the gene transfer in kleptoplastic sea slugs, Plakobranchus ocellatus.</title>
        <authorList>
            <person name="Maeda T."/>
            <person name="Takahashi S."/>
            <person name="Yoshida T."/>
            <person name="Shimamura S."/>
            <person name="Takaki Y."/>
            <person name="Nagai Y."/>
            <person name="Toyoda A."/>
            <person name="Suzuki Y."/>
            <person name="Arimoto A."/>
            <person name="Ishii H."/>
            <person name="Satoh N."/>
            <person name="Nishiyama T."/>
            <person name="Hasebe M."/>
            <person name="Maruyama T."/>
            <person name="Minagawa J."/>
            <person name="Obokata J."/>
            <person name="Shigenobu S."/>
        </authorList>
    </citation>
    <scope>NUCLEOTIDE SEQUENCE [LARGE SCALE GENOMIC DNA]</scope>
</reference>
<keyword evidence="3" id="KW-0732">Signal</keyword>
<gene>
    <name evidence="4" type="ORF">PoB_002543500</name>
</gene>
<proteinExistence type="predicted"/>
<dbReference type="Proteomes" id="UP000735302">
    <property type="component" value="Unassembled WGS sequence"/>
</dbReference>
<evidence type="ECO:0000256" key="3">
    <source>
        <dbReference type="SAM" id="SignalP"/>
    </source>
</evidence>
<evidence type="ECO:0000256" key="2">
    <source>
        <dbReference type="SAM" id="Phobius"/>
    </source>
</evidence>
<feature type="chain" id="PRO_5043875950" evidence="3">
    <location>
        <begin position="21"/>
        <end position="665"/>
    </location>
</feature>
<feature type="transmembrane region" description="Helical" evidence="2">
    <location>
        <begin position="615"/>
        <end position="635"/>
    </location>
</feature>
<feature type="compositionally biased region" description="Low complexity" evidence="1">
    <location>
        <begin position="365"/>
        <end position="409"/>
    </location>
</feature>
<protein>
    <submittedName>
        <fullName evidence="4">Translation initiation factor if-2</fullName>
    </submittedName>
</protein>
<dbReference type="EMBL" id="BLXT01002912">
    <property type="protein sequence ID" value="GFN98929.1"/>
    <property type="molecule type" value="Genomic_DNA"/>
</dbReference>
<keyword evidence="2" id="KW-0472">Membrane</keyword>
<keyword evidence="5" id="KW-1185">Reference proteome</keyword>
<accession>A0AAV3ZSZ0</accession>
<organism evidence="4 5">
    <name type="scientific">Plakobranchus ocellatus</name>
    <dbReference type="NCBI Taxonomy" id="259542"/>
    <lineage>
        <taxon>Eukaryota</taxon>
        <taxon>Metazoa</taxon>
        <taxon>Spiralia</taxon>
        <taxon>Lophotrochozoa</taxon>
        <taxon>Mollusca</taxon>
        <taxon>Gastropoda</taxon>
        <taxon>Heterobranchia</taxon>
        <taxon>Euthyneura</taxon>
        <taxon>Panpulmonata</taxon>
        <taxon>Sacoglossa</taxon>
        <taxon>Placobranchoidea</taxon>
        <taxon>Plakobranchidae</taxon>
        <taxon>Plakobranchus</taxon>
    </lineage>
</organism>
<feature type="compositionally biased region" description="Polar residues" evidence="1">
    <location>
        <begin position="123"/>
        <end position="138"/>
    </location>
</feature>
<feature type="compositionally biased region" description="Polar residues" evidence="1">
    <location>
        <begin position="429"/>
        <end position="447"/>
    </location>
</feature>
<feature type="compositionally biased region" description="Acidic residues" evidence="1">
    <location>
        <begin position="524"/>
        <end position="540"/>
    </location>
</feature>
<name>A0AAV3ZSZ0_9GAST</name>
<feature type="compositionally biased region" description="Polar residues" evidence="1">
    <location>
        <begin position="170"/>
        <end position="208"/>
    </location>
</feature>
<dbReference type="GO" id="GO:0003743">
    <property type="term" value="F:translation initiation factor activity"/>
    <property type="evidence" value="ECO:0007669"/>
    <property type="project" value="UniProtKB-KW"/>
</dbReference>
<keyword evidence="4" id="KW-0648">Protein biosynthesis</keyword>
<keyword evidence="4" id="KW-0396">Initiation factor</keyword>
<evidence type="ECO:0000313" key="4">
    <source>
        <dbReference type="EMBL" id="GFN98929.1"/>
    </source>
</evidence>